<feature type="compositionally biased region" description="Polar residues" evidence="1">
    <location>
        <begin position="12"/>
        <end position="22"/>
    </location>
</feature>
<dbReference type="GO" id="GO:0005524">
    <property type="term" value="F:ATP binding"/>
    <property type="evidence" value="ECO:0007669"/>
    <property type="project" value="UniProtKB-KW"/>
</dbReference>
<sequence length="199" mass="21708">MSVSHRYKNFGKKQSSGDSTDAPSDEALENEKLKAFEAGYQAGWDDSAKAESDSREKITAEFARNLQDMSFTYHEALAKLATSFEPVMRQIIGKLLPELVAGALTGHILEQLNDLIKEHAGQPIEIVVSPANAGTVETIAGDLLNEPFSIVQEPSLGDGQAYVKIGSQERQIDIDSIVSGVTDAMQAFFYQARKEQAND</sequence>
<dbReference type="AlphaFoldDB" id="A0A858T160"/>
<organism evidence="2 3">
    <name type="scientific">Roseobacter ponti</name>
    <dbReference type="NCBI Taxonomy" id="1891787"/>
    <lineage>
        <taxon>Bacteria</taxon>
        <taxon>Pseudomonadati</taxon>
        <taxon>Pseudomonadota</taxon>
        <taxon>Alphaproteobacteria</taxon>
        <taxon>Rhodobacterales</taxon>
        <taxon>Roseobacteraceae</taxon>
        <taxon>Roseobacter</taxon>
    </lineage>
</organism>
<gene>
    <name evidence="2" type="ORF">G3256_18185</name>
</gene>
<reference evidence="2 3" key="1">
    <citation type="submission" date="2020-02" db="EMBL/GenBank/DDBJ databases">
        <title>Genome sequence of Roseobacter ponti.</title>
        <authorList>
            <person name="Hollensteiner J."/>
            <person name="Schneider D."/>
            <person name="Poehlein A."/>
            <person name="Daniel R."/>
        </authorList>
    </citation>
    <scope>NUCLEOTIDE SEQUENCE [LARGE SCALE GENOMIC DNA]</scope>
    <source>
        <strain evidence="2 3">DSM 106830</strain>
    </source>
</reference>
<evidence type="ECO:0000313" key="2">
    <source>
        <dbReference type="EMBL" id="QJF52966.1"/>
    </source>
</evidence>
<keyword evidence="2" id="KW-0067">ATP-binding</keyword>
<keyword evidence="2" id="KW-0547">Nucleotide-binding</keyword>
<feature type="compositionally biased region" description="Basic residues" evidence="1">
    <location>
        <begin position="1"/>
        <end position="11"/>
    </location>
</feature>
<accession>A0A858T160</accession>
<evidence type="ECO:0000313" key="3">
    <source>
        <dbReference type="Proteomes" id="UP000503308"/>
    </source>
</evidence>
<protein>
    <submittedName>
        <fullName evidence="2">ABC transporter ATP-binding protein</fullName>
    </submittedName>
</protein>
<dbReference type="EMBL" id="CP048788">
    <property type="protein sequence ID" value="QJF52966.1"/>
    <property type="molecule type" value="Genomic_DNA"/>
</dbReference>
<dbReference type="KEGG" id="rpon:G3256_18185"/>
<feature type="region of interest" description="Disordered" evidence="1">
    <location>
        <begin position="1"/>
        <end position="27"/>
    </location>
</feature>
<dbReference type="RefSeq" id="WP_169642183.1">
    <property type="nucleotide sequence ID" value="NZ_CP048788.1"/>
</dbReference>
<dbReference type="Proteomes" id="UP000503308">
    <property type="component" value="Chromosome"/>
</dbReference>
<keyword evidence="3" id="KW-1185">Reference proteome</keyword>
<proteinExistence type="predicted"/>
<evidence type="ECO:0000256" key="1">
    <source>
        <dbReference type="SAM" id="MobiDB-lite"/>
    </source>
</evidence>
<name>A0A858T160_9RHOB</name>